<feature type="non-terminal residue" evidence="1">
    <location>
        <position position="1"/>
    </location>
</feature>
<sequence length="157" mass="18454">DFKRKKNETIFELLIAADELGVQRIINSVQEFLAQNCLKFLHSDLTKMLDFITCHNSFDILKNACLKTLTKNCKDFLRKDPKDVTKFTHEDFKTLEKTLKGLIQLVRFHQINREEFMFTVWPFRQLLPDNLTEDILRCYLVSNAVPLYHGFPARSGN</sequence>
<evidence type="ECO:0000313" key="2">
    <source>
        <dbReference type="Proteomes" id="UP000789920"/>
    </source>
</evidence>
<proteinExistence type="predicted"/>
<keyword evidence="2" id="KW-1185">Reference proteome</keyword>
<dbReference type="EMBL" id="CAJVQC010033065">
    <property type="protein sequence ID" value="CAG8752907.1"/>
    <property type="molecule type" value="Genomic_DNA"/>
</dbReference>
<organism evidence="1 2">
    <name type="scientific">Racocetra persica</name>
    <dbReference type="NCBI Taxonomy" id="160502"/>
    <lineage>
        <taxon>Eukaryota</taxon>
        <taxon>Fungi</taxon>
        <taxon>Fungi incertae sedis</taxon>
        <taxon>Mucoromycota</taxon>
        <taxon>Glomeromycotina</taxon>
        <taxon>Glomeromycetes</taxon>
        <taxon>Diversisporales</taxon>
        <taxon>Gigasporaceae</taxon>
        <taxon>Racocetra</taxon>
    </lineage>
</organism>
<evidence type="ECO:0000313" key="1">
    <source>
        <dbReference type="EMBL" id="CAG8752907.1"/>
    </source>
</evidence>
<gene>
    <name evidence="1" type="ORF">RPERSI_LOCUS14385</name>
</gene>
<reference evidence="1" key="1">
    <citation type="submission" date="2021-06" db="EMBL/GenBank/DDBJ databases">
        <authorList>
            <person name="Kallberg Y."/>
            <person name="Tangrot J."/>
            <person name="Rosling A."/>
        </authorList>
    </citation>
    <scope>NUCLEOTIDE SEQUENCE</scope>
    <source>
        <strain evidence="1">MA461A</strain>
    </source>
</reference>
<accession>A0ACA9QHW8</accession>
<feature type="non-terminal residue" evidence="1">
    <location>
        <position position="157"/>
    </location>
</feature>
<name>A0ACA9QHW8_9GLOM</name>
<protein>
    <submittedName>
        <fullName evidence="1">28876_t:CDS:1</fullName>
    </submittedName>
</protein>
<dbReference type="Proteomes" id="UP000789920">
    <property type="component" value="Unassembled WGS sequence"/>
</dbReference>
<comment type="caution">
    <text evidence="1">The sequence shown here is derived from an EMBL/GenBank/DDBJ whole genome shotgun (WGS) entry which is preliminary data.</text>
</comment>